<dbReference type="Proteomes" id="UP000253509">
    <property type="component" value="Unassembled WGS sequence"/>
</dbReference>
<dbReference type="EMBL" id="QNSB01000006">
    <property type="protein sequence ID" value="RBP71158.1"/>
    <property type="molecule type" value="Genomic_DNA"/>
</dbReference>
<evidence type="ECO:0000313" key="2">
    <source>
        <dbReference type="EMBL" id="RBP71158.1"/>
    </source>
</evidence>
<feature type="compositionally biased region" description="Low complexity" evidence="1">
    <location>
        <begin position="11"/>
        <end position="21"/>
    </location>
</feature>
<gene>
    <name evidence="2" type="ORF">DFO65_1061</name>
</gene>
<reference evidence="2 3" key="1">
    <citation type="submission" date="2018-06" db="EMBL/GenBank/DDBJ databases">
        <title>Freshwater and sediment microbial communities from various areas in North America, analyzing microbe dynamics in response to fracking.</title>
        <authorList>
            <person name="Lamendella R."/>
        </authorList>
    </citation>
    <scope>NUCLEOTIDE SEQUENCE [LARGE SCALE GENOMIC DNA]</scope>
    <source>
        <strain evidence="2 3">3b_TX</strain>
    </source>
</reference>
<sequence>MTEQKRPAPDPIAIPASSAPPGEQTTLTRTETDSIGSLEIPASAYWGVHTARANENFP</sequence>
<evidence type="ECO:0008006" key="4">
    <source>
        <dbReference type="Google" id="ProtNLM"/>
    </source>
</evidence>
<organism evidence="2 3">
    <name type="scientific">Brevibacterium celere</name>
    <dbReference type="NCBI Taxonomy" id="225845"/>
    <lineage>
        <taxon>Bacteria</taxon>
        <taxon>Bacillati</taxon>
        <taxon>Actinomycetota</taxon>
        <taxon>Actinomycetes</taxon>
        <taxon>Micrococcales</taxon>
        <taxon>Brevibacteriaceae</taxon>
        <taxon>Brevibacterium</taxon>
    </lineage>
</organism>
<protein>
    <recommendedName>
        <fullName evidence="4">Lyase family enzyme</fullName>
    </recommendedName>
</protein>
<dbReference type="InterPro" id="IPR024083">
    <property type="entry name" value="Fumarase/histidase_N"/>
</dbReference>
<dbReference type="Gene3D" id="1.10.275.10">
    <property type="entry name" value="Fumarase/aspartase (N-terminal domain)"/>
    <property type="match status" value="1"/>
</dbReference>
<comment type="caution">
    <text evidence="2">The sequence shown here is derived from an EMBL/GenBank/DDBJ whole genome shotgun (WGS) entry which is preliminary data.</text>
</comment>
<accession>A0A366IK77</accession>
<dbReference type="AlphaFoldDB" id="A0A366IK77"/>
<feature type="non-terminal residue" evidence="2">
    <location>
        <position position="58"/>
    </location>
</feature>
<evidence type="ECO:0000313" key="3">
    <source>
        <dbReference type="Proteomes" id="UP000253509"/>
    </source>
</evidence>
<feature type="compositionally biased region" description="Polar residues" evidence="1">
    <location>
        <begin position="23"/>
        <end position="35"/>
    </location>
</feature>
<evidence type="ECO:0000256" key="1">
    <source>
        <dbReference type="SAM" id="MobiDB-lite"/>
    </source>
</evidence>
<proteinExistence type="predicted"/>
<feature type="region of interest" description="Disordered" evidence="1">
    <location>
        <begin position="1"/>
        <end position="35"/>
    </location>
</feature>
<keyword evidence="3" id="KW-1185">Reference proteome</keyword>
<name>A0A366IK77_9MICO</name>